<evidence type="ECO:0000313" key="2">
    <source>
        <dbReference type="EMBL" id="MCP9764993.1"/>
    </source>
</evidence>
<dbReference type="CDD" id="cd04301">
    <property type="entry name" value="NAT_SF"/>
    <property type="match status" value="1"/>
</dbReference>
<evidence type="ECO:0000313" key="3">
    <source>
        <dbReference type="Proteomes" id="UP001204144"/>
    </source>
</evidence>
<proteinExistence type="predicted"/>
<dbReference type="PROSITE" id="PS51186">
    <property type="entry name" value="GNAT"/>
    <property type="match status" value="1"/>
</dbReference>
<protein>
    <submittedName>
        <fullName evidence="2">GNAT family N-acetyltransferase</fullName>
    </submittedName>
</protein>
<dbReference type="Gene3D" id="3.40.630.30">
    <property type="match status" value="1"/>
</dbReference>
<dbReference type="GO" id="GO:0016747">
    <property type="term" value="F:acyltransferase activity, transferring groups other than amino-acyl groups"/>
    <property type="evidence" value="ECO:0007669"/>
    <property type="project" value="InterPro"/>
</dbReference>
<dbReference type="InterPro" id="IPR016181">
    <property type="entry name" value="Acyl_CoA_acyltransferase"/>
</dbReference>
<dbReference type="Proteomes" id="UP001204144">
    <property type="component" value="Unassembled WGS sequence"/>
</dbReference>
<reference evidence="2 3" key="1">
    <citation type="submission" date="2018-11" db="EMBL/GenBank/DDBJ databases">
        <title>Novel bacteria species description.</title>
        <authorList>
            <person name="Han J.-H."/>
        </authorList>
    </citation>
    <scope>NUCLEOTIDE SEQUENCE [LARGE SCALE GENOMIC DNA]</scope>
    <source>
        <strain evidence="2 3">KCTC23259</strain>
    </source>
</reference>
<dbReference type="Pfam" id="PF13673">
    <property type="entry name" value="Acetyltransf_10"/>
    <property type="match status" value="1"/>
</dbReference>
<dbReference type="SUPFAM" id="SSF55729">
    <property type="entry name" value="Acyl-CoA N-acyltransferases (Nat)"/>
    <property type="match status" value="1"/>
</dbReference>
<dbReference type="InterPro" id="IPR000182">
    <property type="entry name" value="GNAT_dom"/>
</dbReference>
<evidence type="ECO:0000259" key="1">
    <source>
        <dbReference type="PROSITE" id="PS51186"/>
    </source>
</evidence>
<gene>
    <name evidence="2" type="ORF">EGI31_18825</name>
</gene>
<sequence length="171" mass="19984">MNHFCVLSLILRWEVHKIINMKFRRAEVGDLENILSLFKANVLANEDYNEEQKEVWASSTENRTMWLNKIKGEYFLLAHRDTKLVGFSSLGPMDYVDLMFVQKDEFGKGIAKQMLENIENEAKLNDLSELYADVSVSGRGFFEKSGYHVVKTNRNIRKGVHLKNFRMKKVF</sequence>
<keyword evidence="3" id="KW-1185">Reference proteome</keyword>
<dbReference type="InterPro" id="IPR052564">
    <property type="entry name" value="N-acetyltrans/Recomb-assoc"/>
</dbReference>
<organism evidence="2 3">
    <name type="scientific">Lacihabitans soyangensis</name>
    <dbReference type="NCBI Taxonomy" id="869394"/>
    <lineage>
        <taxon>Bacteria</taxon>
        <taxon>Pseudomonadati</taxon>
        <taxon>Bacteroidota</taxon>
        <taxon>Cytophagia</taxon>
        <taxon>Cytophagales</taxon>
        <taxon>Leadbetterellaceae</taxon>
        <taxon>Lacihabitans</taxon>
    </lineage>
</organism>
<dbReference type="PANTHER" id="PTHR43451">
    <property type="entry name" value="ACETYLTRANSFERASE (GNAT) FAMILY PROTEIN"/>
    <property type="match status" value="1"/>
</dbReference>
<accession>A0AAE3KUF2</accession>
<comment type="caution">
    <text evidence="2">The sequence shown here is derived from an EMBL/GenBank/DDBJ whole genome shotgun (WGS) entry which is preliminary data.</text>
</comment>
<feature type="domain" description="N-acetyltransferase" evidence="1">
    <location>
        <begin position="21"/>
        <end position="171"/>
    </location>
</feature>
<dbReference type="PANTHER" id="PTHR43451:SF1">
    <property type="entry name" value="ACETYLTRANSFERASE"/>
    <property type="match status" value="1"/>
</dbReference>
<dbReference type="EMBL" id="RJUF01000179">
    <property type="protein sequence ID" value="MCP9764993.1"/>
    <property type="molecule type" value="Genomic_DNA"/>
</dbReference>
<name>A0AAE3KUF2_9BACT</name>
<dbReference type="AlphaFoldDB" id="A0AAE3KUF2"/>